<name>A0A8X7UME7_BRACI</name>
<evidence type="ECO:0000256" key="5">
    <source>
        <dbReference type="SAM" id="MobiDB-lite"/>
    </source>
</evidence>
<organism evidence="6 7">
    <name type="scientific">Brassica carinata</name>
    <name type="common">Ethiopian mustard</name>
    <name type="synonym">Abyssinian cabbage</name>
    <dbReference type="NCBI Taxonomy" id="52824"/>
    <lineage>
        <taxon>Eukaryota</taxon>
        <taxon>Viridiplantae</taxon>
        <taxon>Streptophyta</taxon>
        <taxon>Embryophyta</taxon>
        <taxon>Tracheophyta</taxon>
        <taxon>Spermatophyta</taxon>
        <taxon>Magnoliopsida</taxon>
        <taxon>eudicotyledons</taxon>
        <taxon>Gunneridae</taxon>
        <taxon>Pentapetalae</taxon>
        <taxon>rosids</taxon>
        <taxon>malvids</taxon>
        <taxon>Brassicales</taxon>
        <taxon>Brassicaceae</taxon>
        <taxon>Brassiceae</taxon>
        <taxon>Brassica</taxon>
    </lineage>
</organism>
<keyword evidence="2" id="KW-0396">Initiation factor</keyword>
<dbReference type="OrthoDB" id="1706688at2759"/>
<evidence type="ECO:0000256" key="3">
    <source>
        <dbReference type="ARBA" id="ARBA00022884"/>
    </source>
</evidence>
<evidence type="ECO:0000313" key="7">
    <source>
        <dbReference type="Proteomes" id="UP000886595"/>
    </source>
</evidence>
<evidence type="ECO:0000256" key="2">
    <source>
        <dbReference type="ARBA" id="ARBA00022540"/>
    </source>
</evidence>
<evidence type="ECO:0000256" key="1">
    <source>
        <dbReference type="ARBA" id="ARBA00022490"/>
    </source>
</evidence>
<keyword evidence="1" id="KW-0963">Cytoplasm</keyword>
<dbReference type="GO" id="GO:0003723">
    <property type="term" value="F:RNA binding"/>
    <property type="evidence" value="ECO:0007669"/>
    <property type="project" value="UniProtKB-KW"/>
</dbReference>
<dbReference type="Proteomes" id="UP000886595">
    <property type="component" value="Unassembled WGS sequence"/>
</dbReference>
<dbReference type="EMBL" id="JAAMPC010000011">
    <property type="protein sequence ID" value="KAG2282901.1"/>
    <property type="molecule type" value="Genomic_DNA"/>
</dbReference>
<dbReference type="PANTHER" id="PTHR12399:SF3">
    <property type="entry name" value="EUKARYOTIC TRANSLATION INITIATION FACTOR 3 SUBUNIT D"/>
    <property type="match status" value="1"/>
</dbReference>
<keyword evidence="3" id="KW-0694">RNA-binding</keyword>
<evidence type="ECO:0000313" key="6">
    <source>
        <dbReference type="EMBL" id="KAG2282901.1"/>
    </source>
</evidence>
<dbReference type="InterPro" id="IPR007783">
    <property type="entry name" value="eIF3d"/>
</dbReference>
<dbReference type="GO" id="GO:0003743">
    <property type="term" value="F:translation initiation factor activity"/>
    <property type="evidence" value="ECO:0007669"/>
    <property type="project" value="UniProtKB-KW"/>
</dbReference>
<accession>A0A8X7UME7</accession>
<dbReference type="GO" id="GO:0005852">
    <property type="term" value="C:eukaryotic translation initiation factor 3 complex"/>
    <property type="evidence" value="ECO:0007669"/>
    <property type="project" value="InterPro"/>
</dbReference>
<feature type="compositionally biased region" description="Low complexity" evidence="5">
    <location>
        <begin position="65"/>
        <end position="85"/>
    </location>
</feature>
<keyword evidence="7" id="KW-1185">Reference proteome</keyword>
<dbReference type="PANTHER" id="PTHR12399">
    <property type="entry name" value="EUKARYOTIC TRANSLATION INITIATION FACTOR 3 SUBUNIT 7"/>
    <property type="match status" value="1"/>
</dbReference>
<evidence type="ECO:0000256" key="4">
    <source>
        <dbReference type="ARBA" id="ARBA00022917"/>
    </source>
</evidence>
<sequence>MKICFVSRVHPRDHINIVILSVLGYALVKDPSKPEVRIYEVPADAFENDYVEEPLPDDEQVQPPEENNNAEARAGAGAVSNGASSTNEAGEDKKA</sequence>
<reference evidence="6 7" key="1">
    <citation type="submission" date="2020-02" db="EMBL/GenBank/DDBJ databases">
        <authorList>
            <person name="Ma Q."/>
            <person name="Huang Y."/>
            <person name="Song X."/>
            <person name="Pei D."/>
        </authorList>
    </citation>
    <scope>NUCLEOTIDE SEQUENCE [LARGE SCALE GENOMIC DNA]</scope>
    <source>
        <strain evidence="6">Sxm20200214</strain>
        <tissue evidence="6">Leaf</tissue>
    </source>
</reference>
<proteinExistence type="predicted"/>
<protein>
    <submittedName>
        <fullName evidence="6">Uncharacterized protein</fullName>
    </submittedName>
</protein>
<keyword evidence="4" id="KW-0648">Protein biosynthesis</keyword>
<gene>
    <name evidence="6" type="ORF">Bca52824_054121</name>
</gene>
<comment type="caution">
    <text evidence="6">The sequence shown here is derived from an EMBL/GenBank/DDBJ whole genome shotgun (WGS) entry which is preliminary data.</text>
</comment>
<feature type="region of interest" description="Disordered" evidence="5">
    <location>
        <begin position="54"/>
        <end position="95"/>
    </location>
</feature>
<dbReference type="AlphaFoldDB" id="A0A8X7UME7"/>